<keyword evidence="1" id="KW-0175">Coiled coil</keyword>
<evidence type="ECO:0000313" key="3">
    <source>
        <dbReference type="Proteomes" id="UP000619265"/>
    </source>
</evidence>
<protein>
    <submittedName>
        <fullName evidence="2">Uncharacterized protein</fullName>
    </submittedName>
</protein>
<name>A0A834CLN7_JUGRE</name>
<dbReference type="Gramene" id="Jr07_09980_p1">
    <property type="protein sequence ID" value="cds.Jr07_09980_p1"/>
    <property type="gene ID" value="Jr07_09980"/>
</dbReference>
<accession>A0A834CLN7</accession>
<evidence type="ECO:0000313" key="2">
    <source>
        <dbReference type="EMBL" id="KAF5464604.1"/>
    </source>
</evidence>
<dbReference type="EMBL" id="LIHL02000007">
    <property type="protein sequence ID" value="KAF5464604.1"/>
    <property type="molecule type" value="Genomic_DNA"/>
</dbReference>
<proteinExistence type="predicted"/>
<dbReference type="Proteomes" id="UP000619265">
    <property type="component" value="Unassembled WGS sequence"/>
</dbReference>
<gene>
    <name evidence="2" type="ORF">F2P56_014672</name>
</gene>
<dbReference type="AlphaFoldDB" id="A0A834CLN7"/>
<reference evidence="2" key="2">
    <citation type="submission" date="2020-03" db="EMBL/GenBank/DDBJ databases">
        <title>Walnut 2.0.</title>
        <authorList>
            <person name="Marrano A."/>
            <person name="Britton M."/>
            <person name="Zimin A.V."/>
            <person name="Zaini P.A."/>
            <person name="Workman R."/>
            <person name="Puiu D."/>
            <person name="Bianco L."/>
            <person name="Allen B.J."/>
            <person name="Troggio M."/>
            <person name="Leslie C.A."/>
            <person name="Timp W."/>
            <person name="Dendekar A."/>
            <person name="Salzberg S.L."/>
            <person name="Neale D.B."/>
        </authorList>
    </citation>
    <scope>NUCLEOTIDE SEQUENCE</scope>
    <source>
        <tissue evidence="2">Leaves</tissue>
    </source>
</reference>
<evidence type="ECO:0000256" key="1">
    <source>
        <dbReference type="SAM" id="Coils"/>
    </source>
</evidence>
<comment type="caution">
    <text evidence="2">The sequence shown here is derived from an EMBL/GenBank/DDBJ whole genome shotgun (WGS) entry which is preliminary data.</text>
</comment>
<feature type="coiled-coil region" evidence="1">
    <location>
        <begin position="68"/>
        <end position="95"/>
    </location>
</feature>
<reference evidence="2" key="1">
    <citation type="submission" date="2015-10" db="EMBL/GenBank/DDBJ databases">
        <authorList>
            <person name="Martinez-Garcia P.J."/>
            <person name="Crepeau M.W."/>
            <person name="Puiu D."/>
            <person name="Gonzalez-Ibeas D."/>
            <person name="Whalen J."/>
            <person name="Stevens K."/>
            <person name="Paul R."/>
            <person name="Butterfield T."/>
            <person name="Britton M."/>
            <person name="Reagan R."/>
            <person name="Chakraborty S."/>
            <person name="Walawage S.L."/>
            <person name="Vasquez-Gross H.A."/>
            <person name="Cardeno C."/>
            <person name="Famula R."/>
            <person name="Pratt K."/>
            <person name="Kuruganti S."/>
            <person name="Aradhya M.K."/>
            <person name="Leslie C.A."/>
            <person name="Dandekar A.M."/>
            <person name="Salzberg S.L."/>
            <person name="Wegrzyn J.L."/>
            <person name="Langley C.H."/>
            <person name="Neale D.B."/>
        </authorList>
    </citation>
    <scope>NUCLEOTIDE SEQUENCE</scope>
    <source>
        <tissue evidence="2">Leaves</tissue>
    </source>
</reference>
<sequence>MVVFSNRLATSYGPSLFRFLNMWCLHDGFLMCVKEAWNKQDVASGLLRLAIRLKRTKLALRAWNKNVFGRVDVNIRALEERLDFLENQLQSGFSEELEDDFVATKTEINIWEKREASRLGQIAKKKWLTEGDQNSKFFHSVINQRRTKGHINKMVLDDGRVLNTAEEVHEESMDFFR</sequence>
<feature type="non-terminal residue" evidence="2">
    <location>
        <position position="177"/>
    </location>
</feature>
<organism evidence="2 3">
    <name type="scientific">Juglans regia</name>
    <name type="common">English walnut</name>
    <dbReference type="NCBI Taxonomy" id="51240"/>
    <lineage>
        <taxon>Eukaryota</taxon>
        <taxon>Viridiplantae</taxon>
        <taxon>Streptophyta</taxon>
        <taxon>Embryophyta</taxon>
        <taxon>Tracheophyta</taxon>
        <taxon>Spermatophyta</taxon>
        <taxon>Magnoliopsida</taxon>
        <taxon>eudicotyledons</taxon>
        <taxon>Gunneridae</taxon>
        <taxon>Pentapetalae</taxon>
        <taxon>rosids</taxon>
        <taxon>fabids</taxon>
        <taxon>Fagales</taxon>
        <taxon>Juglandaceae</taxon>
        <taxon>Juglans</taxon>
    </lineage>
</organism>